<dbReference type="Pfam" id="PF07661">
    <property type="entry name" value="MORN_2"/>
    <property type="match status" value="3"/>
</dbReference>
<organism evidence="1 2">
    <name type="scientific">Fusobacterium ulcerans 12-1B</name>
    <dbReference type="NCBI Taxonomy" id="457404"/>
    <lineage>
        <taxon>Bacteria</taxon>
        <taxon>Fusobacteriati</taxon>
        <taxon>Fusobacteriota</taxon>
        <taxon>Fusobacteriia</taxon>
        <taxon>Fusobacteriales</taxon>
        <taxon>Fusobacteriaceae</taxon>
        <taxon>Fusobacterium</taxon>
    </lineage>
</organism>
<evidence type="ECO:0008006" key="3">
    <source>
        <dbReference type="Google" id="ProtNLM"/>
    </source>
</evidence>
<dbReference type="BioCyc" id="FSP457404-HMP:GTSQ-62-MONOMER"/>
<dbReference type="HOGENOM" id="CLU_037602_5_0_0"/>
<dbReference type="SUPFAM" id="SSF82185">
    <property type="entry name" value="Histone H3 K4-specific methyltransferase SET7/9 N-terminal domain"/>
    <property type="match status" value="2"/>
</dbReference>
<dbReference type="AlphaFoldDB" id="H1PNR8"/>
<evidence type="ECO:0000313" key="1">
    <source>
        <dbReference type="EMBL" id="EHO85137.1"/>
    </source>
</evidence>
<dbReference type="GO" id="GO:0003682">
    <property type="term" value="F:chromatin binding"/>
    <property type="evidence" value="ECO:0007669"/>
    <property type="project" value="TreeGrafter"/>
</dbReference>
<sequence>MLVLLINSVFCFAEDPEFVKEQSYLLKGFIDVKDKLSHQGTYVDGVYLNKKNNKLYNGEETYEFDMLVDNPKNNKREKVFTKIVCKFKNGKINGLVKIYRQLEKNESAYYKDMVLHTVFEMKDGEIVSDITNYQEVGKRPGKREGFLTGRFSYKNGKIDGTVNKYDYKNGAIIAQVKYENGMPTGDCNEFFSNGKLQTNVKYVNGKREGPFVRYHSNGQLCITMTYKNDKTEGKRTEYYDDGNVNNVRVLKNGKIEGNDIGYYRNKNLEYSENYKNGKKNGKQKYWYSNGNVKQELNYINGVLSGQFVKNYENGILAMKGTYKNGKLHGFVQENTPEGRLFRKSTYENGAEVSIQYEM</sequence>
<comment type="caution">
    <text evidence="1">The sequence shown here is derived from an EMBL/GenBank/DDBJ whole genome shotgun (WGS) entry which is preliminary data.</text>
</comment>
<dbReference type="InterPro" id="IPR011652">
    <property type="entry name" value="MORN_2"/>
</dbReference>
<dbReference type="Gene3D" id="2.20.110.10">
    <property type="entry name" value="Histone H3 K4-specific methyltransferase SET7/9 N-terminal domain"/>
    <property type="match status" value="3"/>
</dbReference>
<proteinExistence type="predicted"/>
<accession>H1PNR8</accession>
<name>H1PNR8_9FUSO</name>
<dbReference type="GO" id="GO:0070828">
    <property type="term" value="P:heterochromatin organization"/>
    <property type="evidence" value="ECO:0007669"/>
    <property type="project" value="TreeGrafter"/>
</dbReference>
<gene>
    <name evidence="1" type="ORF">HMPREF0402_00061</name>
</gene>
<dbReference type="PANTHER" id="PTHR46820">
    <property type="entry name" value="HISTONE-LYSINE N-METHYLTRANSFERASE SETD7"/>
    <property type="match status" value="1"/>
</dbReference>
<keyword evidence="2" id="KW-1185">Reference proteome</keyword>
<evidence type="ECO:0000313" key="2">
    <source>
        <dbReference type="Proteomes" id="UP000003233"/>
    </source>
</evidence>
<protein>
    <recommendedName>
        <fullName evidence="3">MORN repeat variant</fullName>
    </recommendedName>
</protein>
<reference evidence="1 2" key="1">
    <citation type="submission" date="2012-07" db="EMBL/GenBank/DDBJ databases">
        <title>The Genome Sequence of Fusobacterium ulcerans 12_1B.</title>
        <authorList>
            <consortium name="The Broad Institute Genome Sequencing Platform"/>
            <person name="Earl A."/>
            <person name="Ward D."/>
            <person name="Feldgarden M."/>
            <person name="Gevers D."/>
            <person name="Strauss J."/>
            <person name="Ambrose C.E."/>
            <person name="Allen-Vercoe E."/>
            <person name="Walker B."/>
            <person name="Young S.K."/>
            <person name="Zeng Q."/>
            <person name="Gargeya S."/>
            <person name="Fitzgerald M."/>
            <person name="Haas B."/>
            <person name="Abouelleil A."/>
            <person name="Alvarado L."/>
            <person name="Arachchi H.M."/>
            <person name="Berlin A.M."/>
            <person name="Chapman S.B."/>
            <person name="Goldberg J."/>
            <person name="Griggs A."/>
            <person name="Gujja S."/>
            <person name="Hansen M."/>
            <person name="Howarth C."/>
            <person name="Imamovic A."/>
            <person name="Larimer J."/>
            <person name="McCowen C."/>
            <person name="Montmayeur A."/>
            <person name="Murphy C."/>
            <person name="Neiman D."/>
            <person name="Pearson M."/>
            <person name="Priest M."/>
            <person name="Roberts A."/>
            <person name="Saif S."/>
            <person name="Shea T."/>
            <person name="Sisk P."/>
            <person name="Sykes S."/>
            <person name="Wortman J."/>
            <person name="Nusbaum C."/>
            <person name="Birren B."/>
        </authorList>
    </citation>
    <scope>NUCLEOTIDE SEQUENCE [LARGE SCALE GENOMIC DNA]</scope>
    <source>
        <strain evidence="1 2">12_1B</strain>
    </source>
</reference>
<dbReference type="EMBL" id="AGWJ02000007">
    <property type="protein sequence ID" value="EHO85137.1"/>
    <property type="molecule type" value="Genomic_DNA"/>
</dbReference>
<dbReference type="PATRIC" id="fig|457404.5.peg.1165"/>
<dbReference type="Proteomes" id="UP000003233">
    <property type="component" value="Unassembled WGS sequence"/>
</dbReference>
<dbReference type="RefSeq" id="WP_008695333.1">
    <property type="nucleotide sequence ID" value="NZ_KE161007.1"/>
</dbReference>
<dbReference type="GO" id="GO:0005694">
    <property type="term" value="C:chromosome"/>
    <property type="evidence" value="ECO:0007669"/>
    <property type="project" value="TreeGrafter"/>
</dbReference>
<dbReference type="PANTHER" id="PTHR46820:SF1">
    <property type="entry name" value="HISTONE-LYSINE N-METHYLTRANSFERASE SETD7"/>
    <property type="match status" value="1"/>
</dbReference>